<dbReference type="EMBL" id="CCSD01000064">
    <property type="protein sequence ID" value="CDZ89626.1"/>
    <property type="molecule type" value="Genomic_DNA"/>
</dbReference>
<proteinExistence type="predicted"/>
<protein>
    <submittedName>
        <fullName evidence="1">Uncharacterized protein</fullName>
    </submittedName>
</protein>
<evidence type="ECO:0000313" key="1">
    <source>
        <dbReference type="EMBL" id="CDZ89626.1"/>
    </source>
</evidence>
<dbReference type="RefSeq" id="WP_263623504.1">
    <property type="nucleotide sequence ID" value="NZ_CP024890.1"/>
</dbReference>
<dbReference type="AlphaFoldDB" id="A0A098BPG8"/>
<dbReference type="Proteomes" id="UP000042997">
    <property type="component" value="Unassembled WGS sequence"/>
</dbReference>
<gene>
    <name evidence="1" type="ORF">RHRU231_520005</name>
</gene>
<evidence type="ECO:0000313" key="2">
    <source>
        <dbReference type="Proteomes" id="UP000042997"/>
    </source>
</evidence>
<reference evidence="1 2" key="1">
    <citation type="journal article" date="2014" name="Genome Announc.">
        <title>Draft Genome Sequence of Propane- and Butane-Oxidizing Actinobacterium Rhodococcus ruber IEGM 231.</title>
        <authorList>
            <person name="Ivshina I.B."/>
            <person name="Kuyukina M.S."/>
            <person name="Krivoruchko A.V."/>
            <person name="Barbe V."/>
            <person name="Fischer C."/>
        </authorList>
    </citation>
    <scope>NUCLEOTIDE SEQUENCE [LARGE SCALE GENOMIC DNA]</scope>
</reference>
<organism evidence="1 2">
    <name type="scientific">Rhodococcus ruber</name>
    <dbReference type="NCBI Taxonomy" id="1830"/>
    <lineage>
        <taxon>Bacteria</taxon>
        <taxon>Bacillati</taxon>
        <taxon>Actinomycetota</taxon>
        <taxon>Actinomycetes</taxon>
        <taxon>Mycobacteriales</taxon>
        <taxon>Nocardiaceae</taxon>
        <taxon>Rhodococcus</taxon>
    </lineage>
</organism>
<name>A0A098BPG8_9NOCA</name>
<sequence>MTAPKYAEADARLREARKPDWVDERFLVRPARFEVDAPAARTIP</sequence>
<accession>A0A098BPG8</accession>